<organism evidence="3 4">
    <name type="scientific">Candidatus Electronema aureum</name>
    <dbReference type="NCBI Taxonomy" id="2005002"/>
    <lineage>
        <taxon>Bacteria</taxon>
        <taxon>Pseudomonadati</taxon>
        <taxon>Thermodesulfobacteriota</taxon>
        <taxon>Desulfobulbia</taxon>
        <taxon>Desulfobulbales</taxon>
        <taxon>Desulfobulbaceae</taxon>
        <taxon>Candidatus Electronema</taxon>
    </lineage>
</organism>
<dbReference type="SUPFAM" id="SSF53448">
    <property type="entry name" value="Nucleotide-diphospho-sugar transferases"/>
    <property type="match status" value="1"/>
</dbReference>
<evidence type="ECO:0000313" key="4">
    <source>
        <dbReference type="Proteomes" id="UP000316238"/>
    </source>
</evidence>
<feature type="domain" description="Glycosyltransferase 2-like" evidence="2">
    <location>
        <begin position="10"/>
        <end position="132"/>
    </location>
</feature>
<dbReference type="Proteomes" id="UP000316238">
    <property type="component" value="Unassembled WGS sequence"/>
</dbReference>
<dbReference type="GO" id="GO:0016758">
    <property type="term" value="F:hexosyltransferase activity"/>
    <property type="evidence" value="ECO:0007669"/>
    <property type="project" value="UniProtKB-ARBA"/>
</dbReference>
<sequence>MKEIAFEFVSVIIATFNRNNYLKKAIESAKKQTYRNIEILVIDDNSDPVLSEEVKKICLSEGVDAIKNFRNKGGCGARNSGILSAKYNYIAFLDDDDVWLPNKLELQMEAFNKTPNAVAVYCSQYGYYEDFDFLADKVKIKEIMLPIDFFRGLCPESTSLVVVKKEKAIAAGMFDEKLMSFQDYDMWIKLSMLGPFVGLNLGLSIMRHHCHARTSMNLKKRIYSLDIIIEKWGSFIEKETDILHFRNFFISSLYASHGRSSVTYAGSIYFKWLALVYDLQNKNKWLIFIFSIFGNRFFWFFFKKRHATSKNNYSIIYEIKNK</sequence>
<reference evidence="3" key="1">
    <citation type="submission" date="2017-07" db="EMBL/GenBank/DDBJ databases">
        <title>The cable genome - Insights into the physiology and evolution of filamentous bacteria capable of sulfide oxidation via long distance electron transfer.</title>
        <authorList>
            <person name="Thorup C."/>
            <person name="Bjerg J.T."/>
            <person name="Schreiber L."/>
            <person name="Nielsen L.P."/>
            <person name="Kjeldsen K.U."/>
            <person name="Boesen T."/>
            <person name="Boggild A."/>
            <person name="Meysman F."/>
            <person name="Geelhoed J."/>
            <person name="Schramm A."/>
        </authorList>
    </citation>
    <scope>NUCLEOTIDE SEQUENCE [LARGE SCALE GENOMIC DNA]</scope>
    <source>
        <strain evidence="3">GS</strain>
    </source>
</reference>
<dbReference type="CDD" id="cd00761">
    <property type="entry name" value="Glyco_tranf_GTA_type"/>
    <property type="match status" value="1"/>
</dbReference>
<dbReference type="Pfam" id="PF00535">
    <property type="entry name" value="Glycos_transf_2"/>
    <property type="match status" value="1"/>
</dbReference>
<name>A0A521FZU0_9BACT</name>
<gene>
    <name evidence="3" type="ORF">CDV28_13214</name>
</gene>
<keyword evidence="1" id="KW-1133">Transmembrane helix</keyword>
<dbReference type="EMBL" id="NQJD01000032">
    <property type="protein sequence ID" value="TAA74287.1"/>
    <property type="molecule type" value="Genomic_DNA"/>
</dbReference>
<dbReference type="InterPro" id="IPR029044">
    <property type="entry name" value="Nucleotide-diphossugar_trans"/>
</dbReference>
<dbReference type="PANTHER" id="PTHR22916:SF3">
    <property type="entry name" value="UDP-GLCNAC:BETAGAL BETA-1,3-N-ACETYLGLUCOSAMINYLTRANSFERASE-LIKE PROTEIN 1"/>
    <property type="match status" value="1"/>
</dbReference>
<proteinExistence type="predicted"/>
<dbReference type="PANTHER" id="PTHR22916">
    <property type="entry name" value="GLYCOSYLTRANSFERASE"/>
    <property type="match status" value="1"/>
</dbReference>
<comment type="caution">
    <text evidence="3">The sequence shown here is derived from an EMBL/GenBank/DDBJ whole genome shotgun (WGS) entry which is preliminary data.</text>
</comment>
<accession>A0A521FZU0</accession>
<feature type="transmembrane region" description="Helical" evidence="1">
    <location>
        <begin position="285"/>
        <end position="302"/>
    </location>
</feature>
<keyword evidence="1" id="KW-0812">Transmembrane</keyword>
<protein>
    <submittedName>
        <fullName evidence="3">Glycosyltransferase, GT2 family</fullName>
    </submittedName>
</protein>
<evidence type="ECO:0000256" key="1">
    <source>
        <dbReference type="SAM" id="Phobius"/>
    </source>
</evidence>
<keyword evidence="4" id="KW-1185">Reference proteome</keyword>
<keyword evidence="1" id="KW-0472">Membrane</keyword>
<evidence type="ECO:0000313" key="3">
    <source>
        <dbReference type="EMBL" id="TAA74287.1"/>
    </source>
</evidence>
<evidence type="ECO:0000259" key="2">
    <source>
        <dbReference type="Pfam" id="PF00535"/>
    </source>
</evidence>
<dbReference type="AlphaFoldDB" id="A0A521FZU0"/>
<dbReference type="Gene3D" id="3.90.550.10">
    <property type="entry name" value="Spore Coat Polysaccharide Biosynthesis Protein SpsA, Chain A"/>
    <property type="match status" value="1"/>
</dbReference>
<dbReference type="InterPro" id="IPR001173">
    <property type="entry name" value="Glyco_trans_2-like"/>
</dbReference>